<comment type="caution">
    <text evidence="1">The sequence shown here is derived from an EMBL/GenBank/DDBJ whole genome shotgun (WGS) entry which is preliminary data.</text>
</comment>
<reference evidence="1 2" key="1">
    <citation type="journal article" date="2013" name="Mar. Genomics">
        <title>Expression of sulfatases in Rhodopirellula baltica and the diversity of sulfatases in the genus Rhodopirellula.</title>
        <authorList>
            <person name="Wegner C.E."/>
            <person name="Richter-Heitmann T."/>
            <person name="Klindworth A."/>
            <person name="Klockow C."/>
            <person name="Richter M."/>
            <person name="Achstetter T."/>
            <person name="Glockner F.O."/>
            <person name="Harder J."/>
        </authorList>
    </citation>
    <scope>NUCLEOTIDE SEQUENCE [LARGE SCALE GENOMIC DNA]</scope>
    <source>
        <strain evidence="1 2">SM1</strain>
    </source>
</reference>
<keyword evidence="2" id="KW-1185">Reference proteome</keyword>
<accession>M5RKI5</accession>
<dbReference type="Proteomes" id="UP000011991">
    <property type="component" value="Unassembled WGS sequence"/>
</dbReference>
<name>M5RKI5_9BACT</name>
<sequence>MLNYHSDLATDLHSRDRVHTYGSFYIADLAATSNITGVAA</sequence>
<dbReference type="PATRIC" id="fig|1265738.3.peg.3254"/>
<evidence type="ECO:0000313" key="2">
    <source>
        <dbReference type="Proteomes" id="UP000011991"/>
    </source>
</evidence>
<evidence type="ECO:0000313" key="1">
    <source>
        <dbReference type="EMBL" id="EMI19810.1"/>
    </source>
</evidence>
<gene>
    <name evidence="1" type="ORF">RMSM_03261</name>
</gene>
<dbReference type="AlphaFoldDB" id="M5RKI5"/>
<dbReference type="EMBL" id="ANOG01000475">
    <property type="protein sequence ID" value="EMI19810.1"/>
    <property type="molecule type" value="Genomic_DNA"/>
</dbReference>
<proteinExistence type="predicted"/>
<organism evidence="1 2">
    <name type="scientific">Rhodopirellula maiorica SM1</name>
    <dbReference type="NCBI Taxonomy" id="1265738"/>
    <lineage>
        <taxon>Bacteria</taxon>
        <taxon>Pseudomonadati</taxon>
        <taxon>Planctomycetota</taxon>
        <taxon>Planctomycetia</taxon>
        <taxon>Pirellulales</taxon>
        <taxon>Pirellulaceae</taxon>
        <taxon>Novipirellula</taxon>
    </lineage>
</organism>
<protein>
    <submittedName>
        <fullName evidence="1">Uncharacterized protein</fullName>
    </submittedName>
</protein>